<gene>
    <name evidence="2" type="ORF">V6575_10990</name>
</gene>
<evidence type="ECO:0000256" key="1">
    <source>
        <dbReference type="SAM" id="Phobius"/>
    </source>
</evidence>
<sequence length="161" mass="18532">MKNKNAEEISEVLLPKLNKMFSEALQNENEHNFLSGLSIYRKKRRIRSEEEIVDFWRRNVLGSKITSLIAFTSPILASYLLLAGIVTQETMCWTALGGLAIYGFYQLWLIQGLERLLGGWKASSSRHARESGETYLKFVNATDVALPPKERERQQRQHSCR</sequence>
<keyword evidence="1" id="KW-0472">Membrane</keyword>
<evidence type="ECO:0000313" key="3">
    <source>
        <dbReference type="Proteomes" id="UP001385499"/>
    </source>
</evidence>
<keyword evidence="3" id="KW-1185">Reference proteome</keyword>
<feature type="transmembrane region" description="Helical" evidence="1">
    <location>
        <begin position="93"/>
        <end position="110"/>
    </location>
</feature>
<protein>
    <submittedName>
        <fullName evidence="2">Uncharacterized protein</fullName>
    </submittedName>
</protein>
<dbReference type="EMBL" id="JBAKIA010000006">
    <property type="protein sequence ID" value="MEJ8474613.1"/>
    <property type="molecule type" value="Genomic_DNA"/>
</dbReference>
<name>A0ABU8TLA0_9HYPH</name>
<feature type="transmembrane region" description="Helical" evidence="1">
    <location>
        <begin position="65"/>
        <end position="87"/>
    </location>
</feature>
<proteinExistence type="predicted"/>
<comment type="caution">
    <text evidence="2">The sequence shown here is derived from an EMBL/GenBank/DDBJ whole genome shotgun (WGS) entry which is preliminary data.</text>
</comment>
<keyword evidence="1" id="KW-0812">Transmembrane</keyword>
<accession>A0ABU8TLA0</accession>
<organism evidence="2 3">
    <name type="scientific">Roseibium algae</name>
    <dbReference type="NCBI Taxonomy" id="3123038"/>
    <lineage>
        <taxon>Bacteria</taxon>
        <taxon>Pseudomonadati</taxon>
        <taxon>Pseudomonadota</taxon>
        <taxon>Alphaproteobacteria</taxon>
        <taxon>Hyphomicrobiales</taxon>
        <taxon>Stappiaceae</taxon>
        <taxon>Roseibium</taxon>
    </lineage>
</organism>
<evidence type="ECO:0000313" key="2">
    <source>
        <dbReference type="EMBL" id="MEJ8474613.1"/>
    </source>
</evidence>
<dbReference type="Proteomes" id="UP001385499">
    <property type="component" value="Unassembled WGS sequence"/>
</dbReference>
<keyword evidence="1" id="KW-1133">Transmembrane helix</keyword>
<reference evidence="2 3" key="1">
    <citation type="submission" date="2024-02" db="EMBL/GenBank/DDBJ databases">
        <title>Roseibium algae sp. nov., isolated from marine alga (Grateloupia sp.), showing potential in myo-inositol conversion.</title>
        <authorList>
            <person name="Wang Y."/>
        </authorList>
    </citation>
    <scope>NUCLEOTIDE SEQUENCE [LARGE SCALE GENOMIC DNA]</scope>
    <source>
        <strain evidence="2 3">H3510</strain>
    </source>
</reference>
<dbReference type="RefSeq" id="WP_340274374.1">
    <property type="nucleotide sequence ID" value="NZ_JBAKIA010000006.1"/>
</dbReference>